<accession>A0A239B1N7</accession>
<keyword evidence="3" id="KW-1185">Reference proteome</keyword>
<proteinExistence type="predicted"/>
<keyword evidence="1" id="KW-0812">Transmembrane</keyword>
<dbReference type="RefSeq" id="WP_089376293.1">
    <property type="nucleotide sequence ID" value="NZ_FZOA01000011.1"/>
</dbReference>
<gene>
    <name evidence="2" type="ORF">SAMN05192560_2233</name>
</gene>
<evidence type="ECO:0000313" key="2">
    <source>
        <dbReference type="EMBL" id="SNS01492.1"/>
    </source>
</evidence>
<sequence>MHDTTQIQQTKQKADRLLLLSLTPLGLIGMPRLMAGKDMHSWKFAGLLYIVGIALVTNAAQLDTTPLLISTLLNALGVFLFFWAVSLHAFMVGKDTAMFWQISEDKQRFLDSQRGIQQLIPTNR</sequence>
<protein>
    <submittedName>
        <fullName evidence="2">Uncharacterized protein</fullName>
    </submittedName>
</protein>
<dbReference type="Proteomes" id="UP000198305">
    <property type="component" value="Unassembled WGS sequence"/>
</dbReference>
<name>A0A239B1N7_9PROT</name>
<dbReference type="OrthoDB" id="9870353at2"/>
<feature type="transmembrane region" description="Helical" evidence="1">
    <location>
        <begin position="41"/>
        <end position="60"/>
    </location>
</feature>
<keyword evidence="1" id="KW-1133">Transmembrane helix</keyword>
<dbReference type="AlphaFoldDB" id="A0A239B1N7"/>
<organism evidence="2 3">
    <name type="scientific">Methylobacillus rhizosphaerae</name>
    <dbReference type="NCBI Taxonomy" id="551994"/>
    <lineage>
        <taxon>Bacteria</taxon>
        <taxon>Pseudomonadati</taxon>
        <taxon>Pseudomonadota</taxon>
        <taxon>Betaproteobacteria</taxon>
        <taxon>Nitrosomonadales</taxon>
        <taxon>Methylophilaceae</taxon>
        <taxon>Methylobacillus</taxon>
    </lineage>
</organism>
<feature type="transmembrane region" description="Helical" evidence="1">
    <location>
        <begin position="67"/>
        <end position="91"/>
    </location>
</feature>
<reference evidence="3" key="1">
    <citation type="submission" date="2017-06" db="EMBL/GenBank/DDBJ databases">
        <authorList>
            <person name="Varghese N."/>
            <person name="Submissions S."/>
        </authorList>
    </citation>
    <scope>NUCLEOTIDE SEQUENCE [LARGE SCALE GENOMIC DNA]</scope>
    <source>
        <strain evidence="3">Ca-68</strain>
    </source>
</reference>
<evidence type="ECO:0000313" key="3">
    <source>
        <dbReference type="Proteomes" id="UP000198305"/>
    </source>
</evidence>
<keyword evidence="1" id="KW-0472">Membrane</keyword>
<dbReference type="EMBL" id="FZOA01000011">
    <property type="protein sequence ID" value="SNS01492.1"/>
    <property type="molecule type" value="Genomic_DNA"/>
</dbReference>
<evidence type="ECO:0000256" key="1">
    <source>
        <dbReference type="SAM" id="Phobius"/>
    </source>
</evidence>